<organism evidence="8 9">
    <name type="scientific">Streptomyces rubrogriseus</name>
    <dbReference type="NCBI Taxonomy" id="194673"/>
    <lineage>
        <taxon>Bacteria</taxon>
        <taxon>Bacillati</taxon>
        <taxon>Actinomycetota</taxon>
        <taxon>Actinomycetes</taxon>
        <taxon>Kitasatosporales</taxon>
        <taxon>Streptomycetaceae</taxon>
        <taxon>Streptomyces</taxon>
        <taxon>Streptomyces violaceoruber group</taxon>
    </lineage>
</organism>
<comment type="caution">
    <text evidence="8">The sequence shown here is derived from an EMBL/GenBank/DDBJ whole genome shotgun (WGS) entry which is preliminary data.</text>
</comment>
<dbReference type="PANTHER" id="PTHR43214">
    <property type="entry name" value="TWO-COMPONENT RESPONSE REGULATOR"/>
    <property type="match status" value="1"/>
</dbReference>
<dbReference type="InterPro" id="IPR000792">
    <property type="entry name" value="Tscrpt_reg_LuxR_C"/>
</dbReference>
<feature type="domain" description="HTH luxR-type" evidence="6">
    <location>
        <begin position="154"/>
        <end position="219"/>
    </location>
</feature>
<name>A0A6G3TRQ2_9ACTN</name>
<reference evidence="8 9" key="1">
    <citation type="submission" date="2020-01" db="EMBL/GenBank/DDBJ databases">
        <title>Insect and environment-associated Actinomycetes.</title>
        <authorList>
            <person name="Currrie C."/>
            <person name="Chevrette M."/>
            <person name="Carlson C."/>
            <person name="Stubbendieck R."/>
            <person name="Wendt-Pienkowski E."/>
        </authorList>
    </citation>
    <scope>NUCLEOTIDE SEQUENCE [LARGE SCALE GENOMIC DNA]</scope>
    <source>
        <strain evidence="8 9">SID7739</strain>
    </source>
</reference>
<dbReference type="PANTHER" id="PTHR43214:SF24">
    <property type="entry name" value="TRANSCRIPTIONAL REGULATORY PROTEIN NARL-RELATED"/>
    <property type="match status" value="1"/>
</dbReference>
<dbReference type="EMBL" id="JAAGMQ010001180">
    <property type="protein sequence ID" value="NEC39263.1"/>
    <property type="molecule type" value="Genomic_DNA"/>
</dbReference>
<protein>
    <submittedName>
        <fullName evidence="8">Response regulator transcription factor</fullName>
    </submittedName>
</protein>
<gene>
    <name evidence="8" type="ORF">G3I66_39895</name>
</gene>
<dbReference type="PROSITE" id="PS50110">
    <property type="entry name" value="RESPONSE_REGULATORY"/>
    <property type="match status" value="1"/>
</dbReference>
<evidence type="ECO:0000259" key="6">
    <source>
        <dbReference type="PROSITE" id="PS50043"/>
    </source>
</evidence>
<evidence type="ECO:0000313" key="9">
    <source>
        <dbReference type="Proteomes" id="UP000475666"/>
    </source>
</evidence>
<proteinExistence type="predicted"/>
<dbReference type="RefSeq" id="WP_164279369.1">
    <property type="nucleotide sequence ID" value="NZ_JAAGMQ010001180.1"/>
</dbReference>
<dbReference type="SUPFAM" id="SSF52172">
    <property type="entry name" value="CheY-like"/>
    <property type="match status" value="1"/>
</dbReference>
<keyword evidence="1 5" id="KW-0597">Phosphoprotein</keyword>
<dbReference type="CDD" id="cd17535">
    <property type="entry name" value="REC_NarL-like"/>
    <property type="match status" value="1"/>
</dbReference>
<keyword evidence="4" id="KW-0804">Transcription</keyword>
<feature type="modified residue" description="4-aspartylphosphate" evidence="5">
    <location>
        <position position="60"/>
    </location>
</feature>
<accession>A0A6G3TRQ2</accession>
<evidence type="ECO:0000256" key="5">
    <source>
        <dbReference type="PROSITE-ProRule" id="PRU00169"/>
    </source>
</evidence>
<evidence type="ECO:0000259" key="7">
    <source>
        <dbReference type="PROSITE" id="PS50110"/>
    </source>
</evidence>
<evidence type="ECO:0000256" key="4">
    <source>
        <dbReference type="ARBA" id="ARBA00023163"/>
    </source>
</evidence>
<dbReference type="GO" id="GO:0000160">
    <property type="term" value="P:phosphorelay signal transduction system"/>
    <property type="evidence" value="ECO:0007669"/>
    <property type="project" value="InterPro"/>
</dbReference>
<dbReference type="InterPro" id="IPR016032">
    <property type="entry name" value="Sig_transdc_resp-reg_C-effctor"/>
</dbReference>
<dbReference type="Proteomes" id="UP000475666">
    <property type="component" value="Unassembled WGS sequence"/>
</dbReference>
<dbReference type="Pfam" id="PF00196">
    <property type="entry name" value="GerE"/>
    <property type="match status" value="1"/>
</dbReference>
<dbReference type="GO" id="GO:0003677">
    <property type="term" value="F:DNA binding"/>
    <property type="evidence" value="ECO:0007669"/>
    <property type="project" value="UniProtKB-KW"/>
</dbReference>
<evidence type="ECO:0000256" key="1">
    <source>
        <dbReference type="ARBA" id="ARBA00022553"/>
    </source>
</evidence>
<dbReference type="InterPro" id="IPR058245">
    <property type="entry name" value="NreC/VraR/RcsB-like_REC"/>
</dbReference>
<feature type="domain" description="Response regulatory" evidence="7">
    <location>
        <begin position="9"/>
        <end position="125"/>
    </location>
</feature>
<evidence type="ECO:0000256" key="3">
    <source>
        <dbReference type="ARBA" id="ARBA00023125"/>
    </source>
</evidence>
<dbReference type="SMART" id="SM00421">
    <property type="entry name" value="HTH_LUXR"/>
    <property type="match status" value="1"/>
</dbReference>
<keyword evidence="2" id="KW-0805">Transcription regulation</keyword>
<dbReference type="InterPro" id="IPR001789">
    <property type="entry name" value="Sig_transdc_resp-reg_receiver"/>
</dbReference>
<evidence type="ECO:0000313" key="8">
    <source>
        <dbReference type="EMBL" id="NEC39263.1"/>
    </source>
</evidence>
<sequence>MTRTSRPIRTLVVDDEALVRTGLRMILEAAGNIEVVAEADSGTAAVDAVARHRPHVVLMDVRMPGIDGVGALTEINRLPDPPAVIMLTTFDRDEYVHGALRARAAGFLLKDTAPRDLIAAVRAVAEGSAMLAPTVTRRLIDAYAGQRSADFVAARQRLSVLTDRERRVVGAVARGLANAEVARELGMAETTVKVHVSRSLTKLGLSNRVQIALLVRDAGGPGAESRG</sequence>
<dbReference type="InterPro" id="IPR039420">
    <property type="entry name" value="WalR-like"/>
</dbReference>
<dbReference type="Pfam" id="PF00072">
    <property type="entry name" value="Response_reg"/>
    <property type="match status" value="1"/>
</dbReference>
<dbReference type="SMART" id="SM00448">
    <property type="entry name" value="REC"/>
    <property type="match status" value="1"/>
</dbReference>
<dbReference type="CDD" id="cd06170">
    <property type="entry name" value="LuxR_C_like"/>
    <property type="match status" value="1"/>
</dbReference>
<dbReference type="SUPFAM" id="SSF46894">
    <property type="entry name" value="C-terminal effector domain of the bipartite response regulators"/>
    <property type="match status" value="1"/>
</dbReference>
<dbReference type="AlphaFoldDB" id="A0A6G3TRQ2"/>
<evidence type="ECO:0000256" key="2">
    <source>
        <dbReference type="ARBA" id="ARBA00023015"/>
    </source>
</evidence>
<dbReference type="PROSITE" id="PS50043">
    <property type="entry name" value="HTH_LUXR_2"/>
    <property type="match status" value="1"/>
</dbReference>
<dbReference type="Gene3D" id="3.40.50.2300">
    <property type="match status" value="1"/>
</dbReference>
<dbReference type="PROSITE" id="PS00622">
    <property type="entry name" value="HTH_LUXR_1"/>
    <property type="match status" value="1"/>
</dbReference>
<keyword evidence="3" id="KW-0238">DNA-binding</keyword>
<dbReference type="InterPro" id="IPR011006">
    <property type="entry name" value="CheY-like_superfamily"/>
</dbReference>
<dbReference type="PRINTS" id="PR00038">
    <property type="entry name" value="HTHLUXR"/>
</dbReference>
<dbReference type="GO" id="GO:0006355">
    <property type="term" value="P:regulation of DNA-templated transcription"/>
    <property type="evidence" value="ECO:0007669"/>
    <property type="project" value="InterPro"/>
</dbReference>